<dbReference type="EMBL" id="CAAALY010069376">
    <property type="protein sequence ID" value="VEL24741.1"/>
    <property type="molecule type" value="Genomic_DNA"/>
</dbReference>
<keyword evidence="2" id="KW-1185">Reference proteome</keyword>
<proteinExistence type="predicted"/>
<name>A0A448X0F1_9PLAT</name>
<accession>A0A448X0F1</accession>
<dbReference type="AlphaFoldDB" id="A0A448X0F1"/>
<organism evidence="1 2">
    <name type="scientific">Protopolystoma xenopodis</name>
    <dbReference type="NCBI Taxonomy" id="117903"/>
    <lineage>
        <taxon>Eukaryota</taxon>
        <taxon>Metazoa</taxon>
        <taxon>Spiralia</taxon>
        <taxon>Lophotrochozoa</taxon>
        <taxon>Platyhelminthes</taxon>
        <taxon>Monogenea</taxon>
        <taxon>Polyopisthocotylea</taxon>
        <taxon>Polystomatidea</taxon>
        <taxon>Polystomatidae</taxon>
        <taxon>Protopolystoma</taxon>
    </lineage>
</organism>
<comment type="caution">
    <text evidence="1">The sequence shown here is derived from an EMBL/GenBank/DDBJ whole genome shotgun (WGS) entry which is preliminary data.</text>
</comment>
<sequence>MTLAGLITRLSDTGLHLLAGCLAPLGSRRITARQALKATFFSPSEKLELKPDKLKTILPKVLIQDSLTNDETKAMTSPLNKVGNDQLTMQKVGDARYLALPDNNHAQLARRKRLCLESISQTELERRDKRVPALLSTSLCRYCPSGRNEISRLNKGRSASMEERFPDTSIYSINQTSECLACIELDSKLPQKRNFEEGSTIKSFRQSSFTSSLPMLNTSVERSGTAALRHESEFNVSNVNVTPRTYSNIRKTISMQEIPAGPSCKKVKIEAEISKGHLDKQPTICSLLSWFLGTQNQRREGEIRRICKRKFRLDRIGRGYRSMAKLLVSPLRTSSEAKVRRCSKIRNAREISG</sequence>
<evidence type="ECO:0000313" key="1">
    <source>
        <dbReference type="EMBL" id="VEL24741.1"/>
    </source>
</evidence>
<dbReference type="Proteomes" id="UP000784294">
    <property type="component" value="Unassembled WGS sequence"/>
</dbReference>
<reference evidence="1" key="1">
    <citation type="submission" date="2018-11" db="EMBL/GenBank/DDBJ databases">
        <authorList>
            <consortium name="Pathogen Informatics"/>
        </authorList>
    </citation>
    <scope>NUCLEOTIDE SEQUENCE</scope>
</reference>
<protein>
    <submittedName>
        <fullName evidence="1">Uncharacterized protein</fullName>
    </submittedName>
</protein>
<evidence type="ECO:0000313" key="2">
    <source>
        <dbReference type="Proteomes" id="UP000784294"/>
    </source>
</evidence>
<gene>
    <name evidence="1" type="ORF">PXEA_LOCUS18181</name>
</gene>